<dbReference type="EMBL" id="LYPA01000076">
    <property type="protein sequence ID" value="OBR62918.1"/>
    <property type="molecule type" value="Genomic_DNA"/>
</dbReference>
<dbReference type="RefSeq" id="WP_068686801.1">
    <property type="nucleotide sequence ID" value="NZ_LYPA01000076.1"/>
</dbReference>
<proteinExistence type="predicted"/>
<gene>
    <name evidence="2" type="ORF">A7K91_09340</name>
</gene>
<accession>A0A1A5YBF7</accession>
<dbReference type="CDD" id="cd03811">
    <property type="entry name" value="GT4_GT28_WabH-like"/>
    <property type="match status" value="1"/>
</dbReference>
<sequence length="396" mass="44582">MKKQILIVMNHLHCGGAEKALISLLHSFDYDRYDVDLLLFKREGLFLPQVPDQVNLLEPPPHYVFFDMPIAASLKACLRSGLYRIAAARLGAGLLFKTDSRVARREQKLWSYLQTALPPLRKSYDAAIGFLEKTPVYYCIDKVQATRKLGFIHNDYIQLGMEPSYDRKRFAKLHHLVTVSEGCGDVLREAFPAYAEKVQVIHNIVSPSLIAGLAEEPVPPLRRKMDAALIVTVGRLHRQKGLDMAIDACKELKDRGVSVEWHVIGEGEERSALEKRIAERGLQDCFFLDGVRDNPYPYMRQADLYVQPSRYEGKSIAIDEAKIMGLPIITTRYSTAADQIAHMEDGLIVDMNAAALGEGIARMLQDKDLASAFSERLLSGWFGTEGETEKLYRLIG</sequence>
<evidence type="ECO:0000313" key="3">
    <source>
        <dbReference type="Proteomes" id="UP000092024"/>
    </source>
</evidence>
<name>A0A1A5YBF7_9BACL</name>
<feature type="domain" description="Glycosyl transferase family 1" evidence="1">
    <location>
        <begin position="222"/>
        <end position="375"/>
    </location>
</feature>
<comment type="caution">
    <text evidence="2">The sequence shown here is derived from an EMBL/GenBank/DDBJ whole genome shotgun (WGS) entry which is preliminary data.</text>
</comment>
<dbReference type="Gene3D" id="3.40.50.2000">
    <property type="entry name" value="Glycogen Phosphorylase B"/>
    <property type="match status" value="2"/>
</dbReference>
<protein>
    <submittedName>
        <fullName evidence="2">Glycosyl transferase</fullName>
    </submittedName>
</protein>
<dbReference type="PANTHER" id="PTHR12526:SF630">
    <property type="entry name" value="GLYCOSYLTRANSFERASE"/>
    <property type="match status" value="1"/>
</dbReference>
<dbReference type="SUPFAM" id="SSF53756">
    <property type="entry name" value="UDP-Glycosyltransferase/glycogen phosphorylase"/>
    <property type="match status" value="1"/>
</dbReference>
<dbReference type="AlphaFoldDB" id="A0A1A5YBF7"/>
<dbReference type="Proteomes" id="UP000092024">
    <property type="component" value="Unassembled WGS sequence"/>
</dbReference>
<dbReference type="PANTHER" id="PTHR12526">
    <property type="entry name" value="GLYCOSYLTRANSFERASE"/>
    <property type="match status" value="1"/>
</dbReference>
<dbReference type="OrthoDB" id="9813638at2"/>
<organism evidence="2 3">
    <name type="scientific">Paenibacillus oryzae</name>
    <dbReference type="NCBI Taxonomy" id="1844972"/>
    <lineage>
        <taxon>Bacteria</taxon>
        <taxon>Bacillati</taxon>
        <taxon>Bacillota</taxon>
        <taxon>Bacilli</taxon>
        <taxon>Bacillales</taxon>
        <taxon>Paenibacillaceae</taxon>
        <taxon>Paenibacillus</taxon>
    </lineage>
</organism>
<keyword evidence="2" id="KW-0808">Transferase</keyword>
<dbReference type="STRING" id="1844972.A7K91_09340"/>
<dbReference type="GO" id="GO:0016757">
    <property type="term" value="F:glycosyltransferase activity"/>
    <property type="evidence" value="ECO:0007669"/>
    <property type="project" value="InterPro"/>
</dbReference>
<keyword evidence="3" id="KW-1185">Reference proteome</keyword>
<evidence type="ECO:0000259" key="1">
    <source>
        <dbReference type="Pfam" id="PF00534"/>
    </source>
</evidence>
<evidence type="ECO:0000313" key="2">
    <source>
        <dbReference type="EMBL" id="OBR62918.1"/>
    </source>
</evidence>
<dbReference type="Pfam" id="PF00534">
    <property type="entry name" value="Glycos_transf_1"/>
    <property type="match status" value="1"/>
</dbReference>
<dbReference type="InterPro" id="IPR001296">
    <property type="entry name" value="Glyco_trans_1"/>
</dbReference>
<reference evidence="2 3" key="1">
    <citation type="submission" date="2016-05" db="EMBL/GenBank/DDBJ databases">
        <title>Paenibacillus oryzae. sp. nov., isolated from the rice root.</title>
        <authorList>
            <person name="Zhang J."/>
            <person name="Zhang X."/>
        </authorList>
    </citation>
    <scope>NUCLEOTIDE SEQUENCE [LARGE SCALE GENOMIC DNA]</scope>
    <source>
        <strain evidence="2 3">1DrF-4</strain>
    </source>
</reference>